<keyword evidence="1" id="KW-0472">Membrane</keyword>
<accession>A0A0H5PY94</accession>
<evidence type="ECO:0000256" key="1">
    <source>
        <dbReference type="SAM" id="Phobius"/>
    </source>
</evidence>
<dbReference type="EMBL" id="LN852993">
    <property type="protein sequence ID" value="CRY94696.1"/>
    <property type="molecule type" value="Genomic_DNA"/>
</dbReference>
<reference evidence="2" key="2">
    <citation type="submission" date="2015-07" db="EMBL/GenBank/DDBJ databases">
        <title>Plasmids, circular viruses and viroids from rat gut.</title>
        <authorList>
            <person name="Jorgensen T.J."/>
            <person name="Hansen M.A."/>
            <person name="Xu Z."/>
            <person name="Tabak M.A."/>
            <person name="Sorensen S.J."/>
            <person name="Hansen L.H."/>
        </authorList>
    </citation>
    <scope>NUCLEOTIDE SEQUENCE</scope>
    <source>
        <plasmid evidence="2">pRGRH0323</plasmid>
    </source>
</reference>
<reference evidence="2" key="1">
    <citation type="submission" date="2015-06" db="EMBL/GenBank/DDBJ databases">
        <authorList>
            <person name="Joergensen T."/>
        </authorList>
    </citation>
    <scope>NUCLEOTIDE SEQUENCE</scope>
    <source>
        <plasmid evidence="2">pRGRH0323</plasmid>
    </source>
</reference>
<feature type="transmembrane region" description="Helical" evidence="1">
    <location>
        <begin position="45"/>
        <end position="66"/>
    </location>
</feature>
<protein>
    <submittedName>
        <fullName evidence="2">Uncharacterized protein</fullName>
    </submittedName>
</protein>
<dbReference type="AlphaFoldDB" id="A0A0H5PY94"/>
<keyword evidence="1" id="KW-0812">Transmembrane</keyword>
<sequence length="68" mass="7543">MKQGYAPTSYKTNMNNHKQSRKAVSADAKQLFLRQSAILCQEHPFLPLVSSMASFPVICSTVISIISK</sequence>
<name>A0A0H5PY94_9ZZZZ</name>
<organism evidence="2">
    <name type="scientific">uncultured prokaryote</name>
    <dbReference type="NCBI Taxonomy" id="198431"/>
    <lineage>
        <taxon>unclassified sequences</taxon>
        <taxon>environmental samples</taxon>
    </lineage>
</organism>
<geneLocation type="plasmid" evidence="2">
    <name>pRGRH0323</name>
</geneLocation>
<keyword evidence="1" id="KW-1133">Transmembrane helix</keyword>
<evidence type="ECO:0000313" key="2">
    <source>
        <dbReference type="EMBL" id="CRY94696.1"/>
    </source>
</evidence>
<keyword evidence="2" id="KW-0614">Plasmid</keyword>
<proteinExistence type="predicted"/>